<keyword evidence="5" id="KW-0677">Repeat</keyword>
<evidence type="ECO:0000259" key="10">
    <source>
        <dbReference type="PROSITE" id="PS50113"/>
    </source>
</evidence>
<evidence type="ECO:0000256" key="7">
    <source>
        <dbReference type="ARBA" id="ARBA00022777"/>
    </source>
</evidence>
<evidence type="ECO:0000256" key="8">
    <source>
        <dbReference type="ARBA" id="ARBA00022840"/>
    </source>
</evidence>
<protein>
    <recommendedName>
        <fullName evidence="2">histidine kinase</fullName>
        <ecNumber evidence="2">2.7.13.3</ecNumber>
    </recommendedName>
</protein>
<dbReference type="Gene3D" id="3.30.450.20">
    <property type="entry name" value="PAS domain"/>
    <property type="match status" value="1"/>
</dbReference>
<dbReference type="Proteomes" id="UP000198881">
    <property type="component" value="Unassembled WGS sequence"/>
</dbReference>
<keyword evidence="6" id="KW-0547">Nucleotide-binding</keyword>
<evidence type="ECO:0000256" key="1">
    <source>
        <dbReference type="ARBA" id="ARBA00000085"/>
    </source>
</evidence>
<evidence type="ECO:0000313" key="11">
    <source>
        <dbReference type="EMBL" id="SFV20553.1"/>
    </source>
</evidence>
<dbReference type="InterPro" id="IPR035965">
    <property type="entry name" value="PAS-like_dom_sf"/>
</dbReference>
<dbReference type="GO" id="GO:0004673">
    <property type="term" value="F:protein histidine kinase activity"/>
    <property type="evidence" value="ECO:0007669"/>
    <property type="project" value="UniProtKB-EC"/>
</dbReference>
<dbReference type="PANTHER" id="PTHR41523:SF8">
    <property type="entry name" value="ETHYLENE RESPONSE SENSOR PROTEIN"/>
    <property type="match status" value="1"/>
</dbReference>
<dbReference type="SMART" id="SM00911">
    <property type="entry name" value="HWE_HK"/>
    <property type="match status" value="1"/>
</dbReference>
<keyword evidence="3" id="KW-0597">Phosphoprotein</keyword>
<gene>
    <name evidence="11" type="ORF">SAMN04487966_101441</name>
</gene>
<evidence type="ECO:0000313" key="12">
    <source>
        <dbReference type="Proteomes" id="UP000198881"/>
    </source>
</evidence>
<dbReference type="InterPro" id="IPR013656">
    <property type="entry name" value="PAS_4"/>
</dbReference>
<dbReference type="EMBL" id="FPCG01000001">
    <property type="protein sequence ID" value="SFV20553.1"/>
    <property type="molecule type" value="Genomic_DNA"/>
</dbReference>
<dbReference type="InterPro" id="IPR000700">
    <property type="entry name" value="PAS-assoc_C"/>
</dbReference>
<dbReference type="GO" id="GO:0005524">
    <property type="term" value="F:ATP binding"/>
    <property type="evidence" value="ECO:0007669"/>
    <property type="project" value="UniProtKB-KW"/>
</dbReference>
<dbReference type="PROSITE" id="PS50113">
    <property type="entry name" value="PAC"/>
    <property type="match status" value="1"/>
</dbReference>
<dbReference type="SUPFAM" id="SSF55874">
    <property type="entry name" value="ATPase domain of HSP90 chaperone/DNA topoisomerase II/histidine kinase"/>
    <property type="match status" value="1"/>
</dbReference>
<evidence type="ECO:0000256" key="2">
    <source>
        <dbReference type="ARBA" id="ARBA00012438"/>
    </source>
</evidence>
<dbReference type="Pfam" id="PF07568">
    <property type="entry name" value="HisKA_2"/>
    <property type="match status" value="1"/>
</dbReference>
<dbReference type="Pfam" id="PF02518">
    <property type="entry name" value="HATPase_c"/>
    <property type="match status" value="1"/>
</dbReference>
<keyword evidence="12" id="KW-1185">Reference proteome</keyword>
<evidence type="ECO:0000256" key="5">
    <source>
        <dbReference type="ARBA" id="ARBA00022737"/>
    </source>
</evidence>
<feature type="domain" description="PAC" evidence="10">
    <location>
        <begin position="238"/>
        <end position="296"/>
    </location>
</feature>
<feature type="domain" description="Histidine kinase" evidence="9">
    <location>
        <begin position="303"/>
        <end position="507"/>
    </location>
</feature>
<keyword evidence="7 11" id="KW-0418">Kinase</keyword>
<dbReference type="STRING" id="574650.SAMN04487966_101441"/>
<dbReference type="AlphaFoldDB" id="A0A1I7MF46"/>
<dbReference type="InterPro" id="IPR036890">
    <property type="entry name" value="HATPase_C_sf"/>
</dbReference>
<keyword evidence="4" id="KW-0808">Transferase</keyword>
<dbReference type="PANTHER" id="PTHR41523">
    <property type="entry name" value="TWO-COMPONENT SYSTEM SENSOR PROTEIN"/>
    <property type="match status" value="1"/>
</dbReference>
<dbReference type="InterPro" id="IPR038424">
    <property type="entry name" value="H_kinase_PdtaS_GAF_sf"/>
</dbReference>
<dbReference type="SUPFAM" id="SSF55785">
    <property type="entry name" value="PYP-like sensor domain (PAS domain)"/>
    <property type="match status" value="1"/>
</dbReference>
<dbReference type="PROSITE" id="PS50109">
    <property type="entry name" value="HIS_KIN"/>
    <property type="match status" value="1"/>
</dbReference>
<dbReference type="Pfam" id="PF08448">
    <property type="entry name" value="PAS_4"/>
    <property type="match status" value="1"/>
</dbReference>
<dbReference type="OrthoDB" id="9767435at2"/>
<dbReference type="EC" id="2.7.13.3" evidence="2"/>
<organism evidence="11 12">
    <name type="scientific">Micrococcus terreus</name>
    <dbReference type="NCBI Taxonomy" id="574650"/>
    <lineage>
        <taxon>Bacteria</taxon>
        <taxon>Bacillati</taxon>
        <taxon>Actinomycetota</taxon>
        <taxon>Actinomycetes</taxon>
        <taxon>Micrococcales</taxon>
        <taxon>Micrococcaceae</taxon>
        <taxon>Micrococcus</taxon>
    </lineage>
</organism>
<dbReference type="Gene3D" id="3.30.565.10">
    <property type="entry name" value="Histidine kinase-like ATPase, C-terminal domain"/>
    <property type="match status" value="1"/>
</dbReference>
<dbReference type="InterPro" id="IPR005467">
    <property type="entry name" value="His_kinase_dom"/>
</dbReference>
<name>A0A1I7MF46_9MICC</name>
<evidence type="ECO:0000256" key="3">
    <source>
        <dbReference type="ARBA" id="ARBA00022553"/>
    </source>
</evidence>
<sequence length="510" mass="55159">MALHTEPLVGHPALQDGDVEWLHLVVGDWQLVADLAFADLVLWFPVDAASSPAGSGDRSFVALAQARPPTSQTSLHRDIVGSRVRADLRSLVDQAWSTGEPQWTAPSAFAPDSAMRVSVWPVQHRGRTIAVITVHQDLTGHRTPSRLELTYRRSAKDLLGMAARGHWPDPQNHVGSSHRGMPRVGDGLLRLDTQGVVEFATPNAVSAFRRLGYDDSLEGKSLARIVTDLQDQRRPLDESLPLVLTGKATARADVEIRSVNVTLRSVPLRDEQGRAGAIVLLRDVTELRRREQQLVSKDATIREIHHRVKNNLQTVAALLRMQSRRMSSPEARQGLEQAMRRVGTIALVHETLSQGLDQQVDMDALIGRQFRLAVEISGDQPQAEVHTRFDGGFGQLHSDLATPLALVINELAANAIEHGLAGAPGEIGLRAERRQVGGNETLRVVLWDSGGTGPAPAVKDGGMPGSGTGLGLKIVHTLVEVDLQGTIDWAPRAGGGTEVTLDLPVDAALS</sequence>
<comment type="catalytic activity">
    <reaction evidence="1">
        <text>ATP + protein L-histidine = ADP + protein N-phospho-L-histidine.</text>
        <dbReference type="EC" id="2.7.13.3"/>
    </reaction>
</comment>
<dbReference type="SMART" id="SM00387">
    <property type="entry name" value="HATPase_c"/>
    <property type="match status" value="1"/>
</dbReference>
<evidence type="ECO:0000256" key="4">
    <source>
        <dbReference type="ARBA" id="ARBA00022679"/>
    </source>
</evidence>
<dbReference type="InterPro" id="IPR011495">
    <property type="entry name" value="Sig_transdc_His_kin_sub2_dim/P"/>
</dbReference>
<dbReference type="InterPro" id="IPR003594">
    <property type="entry name" value="HATPase_dom"/>
</dbReference>
<keyword evidence="8" id="KW-0067">ATP-binding</keyword>
<dbReference type="RefSeq" id="WP_091693622.1">
    <property type="nucleotide sequence ID" value="NZ_FPCG01000001.1"/>
</dbReference>
<accession>A0A1I7MF46</accession>
<evidence type="ECO:0000256" key="6">
    <source>
        <dbReference type="ARBA" id="ARBA00022741"/>
    </source>
</evidence>
<dbReference type="InterPro" id="IPR011102">
    <property type="entry name" value="Sig_transdc_His_kinase_HWE"/>
</dbReference>
<evidence type="ECO:0000259" key="9">
    <source>
        <dbReference type="PROSITE" id="PS50109"/>
    </source>
</evidence>
<dbReference type="Pfam" id="PF12282">
    <property type="entry name" value="GAF_PdtaS"/>
    <property type="match status" value="1"/>
</dbReference>
<reference evidence="11 12" key="1">
    <citation type="submission" date="2016-10" db="EMBL/GenBank/DDBJ databases">
        <authorList>
            <person name="de Groot N.N."/>
        </authorList>
    </citation>
    <scope>NUCLEOTIDE SEQUENCE [LARGE SCALE GENOMIC DNA]</scope>
    <source>
        <strain evidence="11 12">CGMCC 1.7054</strain>
    </source>
</reference>
<proteinExistence type="predicted"/>
<dbReference type="InterPro" id="IPR022066">
    <property type="entry name" value="PdtaS_GAF"/>
</dbReference>
<dbReference type="Gene3D" id="3.30.450.280">
    <property type="entry name" value="GAF domain"/>
    <property type="match status" value="1"/>
</dbReference>